<comment type="caution">
    <text evidence="8">The sequence shown here is derived from an EMBL/GenBank/DDBJ whole genome shotgun (WGS) entry which is preliminary data.</text>
</comment>
<protein>
    <recommendedName>
        <fullName evidence="2 4">Acylphosphatase</fullName>
        <ecNumber evidence="2 4">3.6.1.7</ecNumber>
    </recommendedName>
</protein>
<sequence length="93" mass="10614">MSLICRHLWIQGWVQGVWFRHNTHVQAQALGELAGWVRNLPDGRVEVKVQGLPEKVEALVAWCHQGPPLARVEKLEQIEEPLDPHLSAFHVRA</sequence>
<dbReference type="Pfam" id="PF00708">
    <property type="entry name" value="Acylphosphatase"/>
    <property type="match status" value="1"/>
</dbReference>
<dbReference type="EC" id="3.6.1.7" evidence="2 4"/>
<dbReference type="AlphaFoldDB" id="A0A2M7G9Y3"/>
<dbReference type="Proteomes" id="UP000231019">
    <property type="component" value="Unassembled WGS sequence"/>
</dbReference>
<comment type="catalytic activity">
    <reaction evidence="3 4 5">
        <text>an acyl phosphate + H2O = a carboxylate + phosphate + H(+)</text>
        <dbReference type="Rhea" id="RHEA:14965"/>
        <dbReference type="ChEBI" id="CHEBI:15377"/>
        <dbReference type="ChEBI" id="CHEBI:15378"/>
        <dbReference type="ChEBI" id="CHEBI:29067"/>
        <dbReference type="ChEBI" id="CHEBI:43474"/>
        <dbReference type="ChEBI" id="CHEBI:59918"/>
        <dbReference type="EC" id="3.6.1.7"/>
    </reaction>
</comment>
<dbReference type="PROSITE" id="PS00151">
    <property type="entry name" value="ACYLPHOSPHATASE_2"/>
    <property type="match status" value="1"/>
</dbReference>
<feature type="active site" evidence="4">
    <location>
        <position position="20"/>
    </location>
</feature>
<dbReference type="PANTHER" id="PTHR47268">
    <property type="entry name" value="ACYLPHOSPHATASE"/>
    <property type="match status" value="1"/>
</dbReference>
<dbReference type="EMBL" id="PFFQ01000006">
    <property type="protein sequence ID" value="PIW18950.1"/>
    <property type="molecule type" value="Genomic_DNA"/>
</dbReference>
<evidence type="ECO:0000256" key="3">
    <source>
        <dbReference type="ARBA" id="ARBA00047645"/>
    </source>
</evidence>
<dbReference type="InterPro" id="IPR001792">
    <property type="entry name" value="Acylphosphatase-like_dom"/>
</dbReference>
<dbReference type="SUPFAM" id="SSF54975">
    <property type="entry name" value="Acylphosphatase/BLUF domain-like"/>
    <property type="match status" value="1"/>
</dbReference>
<evidence type="ECO:0000256" key="5">
    <source>
        <dbReference type="RuleBase" id="RU000553"/>
    </source>
</evidence>
<dbReference type="PANTHER" id="PTHR47268:SF4">
    <property type="entry name" value="ACYLPHOSPHATASE"/>
    <property type="match status" value="1"/>
</dbReference>
<dbReference type="InterPro" id="IPR017968">
    <property type="entry name" value="Acylphosphatase_CS"/>
</dbReference>
<feature type="active site" evidence="4">
    <location>
        <position position="39"/>
    </location>
</feature>
<keyword evidence="4 5" id="KW-0378">Hydrolase</keyword>
<evidence type="ECO:0000313" key="9">
    <source>
        <dbReference type="Proteomes" id="UP000231019"/>
    </source>
</evidence>
<dbReference type="PROSITE" id="PS51160">
    <property type="entry name" value="ACYLPHOSPHATASE_3"/>
    <property type="match status" value="1"/>
</dbReference>
<dbReference type="InterPro" id="IPR036046">
    <property type="entry name" value="Acylphosphatase-like_dom_sf"/>
</dbReference>
<dbReference type="InterPro" id="IPR020456">
    <property type="entry name" value="Acylphosphatase"/>
</dbReference>
<evidence type="ECO:0000256" key="4">
    <source>
        <dbReference type="PROSITE-ProRule" id="PRU00520"/>
    </source>
</evidence>
<dbReference type="PROSITE" id="PS00150">
    <property type="entry name" value="ACYLPHOSPHATASE_1"/>
    <property type="match status" value="1"/>
</dbReference>
<evidence type="ECO:0000256" key="6">
    <source>
        <dbReference type="RuleBase" id="RU004168"/>
    </source>
</evidence>
<evidence type="ECO:0000313" key="8">
    <source>
        <dbReference type="EMBL" id="PIW18950.1"/>
    </source>
</evidence>
<accession>A0A2M7G9Y3</accession>
<feature type="domain" description="Acylphosphatase-like" evidence="7">
    <location>
        <begin position="5"/>
        <end position="93"/>
    </location>
</feature>
<evidence type="ECO:0000256" key="2">
    <source>
        <dbReference type="ARBA" id="ARBA00012150"/>
    </source>
</evidence>
<dbReference type="GO" id="GO:0003998">
    <property type="term" value="F:acylphosphatase activity"/>
    <property type="evidence" value="ECO:0007669"/>
    <property type="project" value="UniProtKB-EC"/>
</dbReference>
<reference evidence="8 9" key="1">
    <citation type="submission" date="2017-09" db="EMBL/GenBank/DDBJ databases">
        <title>Depth-based differentiation of microbial function through sediment-hosted aquifers and enrichment of novel symbionts in the deep terrestrial subsurface.</title>
        <authorList>
            <person name="Probst A.J."/>
            <person name="Ladd B."/>
            <person name="Jarett J.K."/>
            <person name="Geller-Mcgrath D.E."/>
            <person name="Sieber C.M."/>
            <person name="Emerson J.B."/>
            <person name="Anantharaman K."/>
            <person name="Thomas B.C."/>
            <person name="Malmstrom R."/>
            <person name="Stieglmeier M."/>
            <person name="Klingl A."/>
            <person name="Woyke T."/>
            <person name="Ryan C.M."/>
            <person name="Banfield J.F."/>
        </authorList>
    </citation>
    <scope>NUCLEOTIDE SEQUENCE [LARGE SCALE GENOMIC DNA]</scope>
    <source>
        <strain evidence="8">CG17_big_fil_post_rev_8_21_14_2_50_48_46</strain>
    </source>
</reference>
<proteinExistence type="inferred from homology"/>
<organism evidence="8 9">
    <name type="scientific">bacterium (Candidatus Blackallbacteria) CG17_big_fil_post_rev_8_21_14_2_50_48_46</name>
    <dbReference type="NCBI Taxonomy" id="2014261"/>
    <lineage>
        <taxon>Bacteria</taxon>
        <taxon>Candidatus Blackallbacteria</taxon>
    </lineage>
</organism>
<gene>
    <name evidence="8" type="ORF">COW36_02240</name>
</gene>
<evidence type="ECO:0000259" key="7">
    <source>
        <dbReference type="PROSITE" id="PS51160"/>
    </source>
</evidence>
<name>A0A2M7G9Y3_9BACT</name>
<evidence type="ECO:0000256" key="1">
    <source>
        <dbReference type="ARBA" id="ARBA00005614"/>
    </source>
</evidence>
<comment type="similarity">
    <text evidence="1 6">Belongs to the acylphosphatase family.</text>
</comment>
<dbReference type="Gene3D" id="3.30.70.100">
    <property type="match status" value="1"/>
</dbReference>